<dbReference type="Pfam" id="PF03358">
    <property type="entry name" value="FMN_red"/>
    <property type="match status" value="1"/>
</dbReference>
<feature type="domain" description="NADPH-dependent FMN reductase-like" evidence="1">
    <location>
        <begin position="4"/>
        <end position="151"/>
    </location>
</feature>
<dbReference type="RefSeq" id="WP_331243772.1">
    <property type="nucleotide sequence ID" value="NZ_JAQSGJ010000020.1"/>
</dbReference>
<dbReference type="InterPro" id="IPR050712">
    <property type="entry name" value="NAD(P)H-dep_reductase"/>
</dbReference>
<name>A0ABU7SZT3_9LACO</name>
<protein>
    <submittedName>
        <fullName evidence="2">NAD(P)H-dependent oxidoreductase</fullName>
    </submittedName>
</protein>
<proteinExistence type="predicted"/>
<sequence>MTVHIGIIMGSTRQAALGARIFTYLQHQLHDTEAVQYTWLDLRDYPLPLYDHPETPLEDPLSDPTATETQWLDALAAQDGYVILTPEYDHALPGGLKNALDLVGPQVDHKPVQIVAYSHFSDGGILAAQSLVPILQMLKMIVLPDPVLLWSADPNFALDGTLVPTAVNSDHFAARLADVLHDIMFYAGLFKAHPYVPR</sequence>
<keyword evidence="3" id="KW-1185">Reference proteome</keyword>
<dbReference type="PANTHER" id="PTHR30543">
    <property type="entry name" value="CHROMATE REDUCTASE"/>
    <property type="match status" value="1"/>
</dbReference>
<dbReference type="PANTHER" id="PTHR30543:SF21">
    <property type="entry name" value="NAD(P)H-DEPENDENT FMN REDUCTASE LOT6"/>
    <property type="match status" value="1"/>
</dbReference>
<dbReference type="EMBL" id="JAQSGK010000020">
    <property type="protein sequence ID" value="MEE6715831.1"/>
    <property type="molecule type" value="Genomic_DNA"/>
</dbReference>
<comment type="caution">
    <text evidence="2">The sequence shown here is derived from an EMBL/GenBank/DDBJ whole genome shotgun (WGS) entry which is preliminary data.</text>
</comment>
<dbReference type="InterPro" id="IPR029039">
    <property type="entry name" value="Flavoprotein-like_sf"/>
</dbReference>
<gene>
    <name evidence="2" type="ORF">PS435_08165</name>
</gene>
<dbReference type="Proteomes" id="UP001330016">
    <property type="component" value="Unassembled WGS sequence"/>
</dbReference>
<evidence type="ECO:0000313" key="2">
    <source>
        <dbReference type="EMBL" id="MEE6715831.1"/>
    </source>
</evidence>
<accession>A0ABU7SZT3</accession>
<dbReference type="SUPFAM" id="SSF52218">
    <property type="entry name" value="Flavoproteins"/>
    <property type="match status" value="1"/>
</dbReference>
<reference evidence="2 3" key="1">
    <citation type="submission" date="2023-02" db="EMBL/GenBank/DDBJ databases">
        <title>The predominant lactic acid bacteria and yeasts involved in the spontaneous fermentation of millet during the production of the traditional porridge Hausa koko in Ghana.</title>
        <authorList>
            <person name="Atter A."/>
            <person name="Diaz M."/>
        </authorList>
    </citation>
    <scope>NUCLEOTIDE SEQUENCE [LARGE SCALE GENOMIC DNA]</scope>
    <source>
        <strain evidence="2 3">FI11640</strain>
    </source>
</reference>
<dbReference type="Gene3D" id="3.40.50.360">
    <property type="match status" value="1"/>
</dbReference>
<dbReference type="InterPro" id="IPR005025">
    <property type="entry name" value="FMN_Rdtase-like_dom"/>
</dbReference>
<evidence type="ECO:0000313" key="3">
    <source>
        <dbReference type="Proteomes" id="UP001330016"/>
    </source>
</evidence>
<organism evidence="2 3">
    <name type="scientific">Schleiferilactobacillus harbinensis</name>
    <dbReference type="NCBI Taxonomy" id="304207"/>
    <lineage>
        <taxon>Bacteria</taxon>
        <taxon>Bacillati</taxon>
        <taxon>Bacillota</taxon>
        <taxon>Bacilli</taxon>
        <taxon>Lactobacillales</taxon>
        <taxon>Lactobacillaceae</taxon>
        <taxon>Schleiferilactobacillus</taxon>
    </lineage>
</organism>
<evidence type="ECO:0000259" key="1">
    <source>
        <dbReference type="Pfam" id="PF03358"/>
    </source>
</evidence>